<dbReference type="EMBL" id="QGNW01000279">
    <property type="protein sequence ID" value="RVW79540.1"/>
    <property type="molecule type" value="Genomic_DNA"/>
</dbReference>
<dbReference type="Proteomes" id="UP000288805">
    <property type="component" value="Unassembled WGS sequence"/>
</dbReference>
<name>A0A438H4N6_VITVI</name>
<sequence length="149" mass="16911">MQPEMAKPFLFLSTAKEIWDALTHTYSKQGDAAQVFELMNKIQVTKQGELTVTTYYNTLKELTSGKMIGSAKERNGLYYLDIKKGGKVQAYQIKGTAKRFFEIKGTAKGLFESYWLMHEIVGHPSFAYLQHCINLDNSSSSVKGVNWQK</sequence>
<proteinExistence type="predicted"/>
<dbReference type="PANTHER" id="PTHR37610">
    <property type="entry name" value="CCHC-TYPE DOMAIN-CONTAINING PROTEIN"/>
    <property type="match status" value="1"/>
</dbReference>
<protein>
    <submittedName>
        <fullName evidence="1">Uncharacterized protein</fullName>
    </submittedName>
</protein>
<accession>A0A438H4N6</accession>
<organism evidence="1 2">
    <name type="scientific">Vitis vinifera</name>
    <name type="common">Grape</name>
    <dbReference type="NCBI Taxonomy" id="29760"/>
    <lineage>
        <taxon>Eukaryota</taxon>
        <taxon>Viridiplantae</taxon>
        <taxon>Streptophyta</taxon>
        <taxon>Embryophyta</taxon>
        <taxon>Tracheophyta</taxon>
        <taxon>Spermatophyta</taxon>
        <taxon>Magnoliopsida</taxon>
        <taxon>eudicotyledons</taxon>
        <taxon>Gunneridae</taxon>
        <taxon>Pentapetalae</taxon>
        <taxon>rosids</taxon>
        <taxon>Vitales</taxon>
        <taxon>Vitaceae</taxon>
        <taxon>Viteae</taxon>
        <taxon>Vitis</taxon>
    </lineage>
</organism>
<gene>
    <name evidence="1" type="ORF">CK203_051708</name>
</gene>
<dbReference type="AlphaFoldDB" id="A0A438H4N6"/>
<dbReference type="PANTHER" id="PTHR37610:SF40">
    <property type="entry name" value="OS01G0909600 PROTEIN"/>
    <property type="match status" value="1"/>
</dbReference>
<evidence type="ECO:0000313" key="1">
    <source>
        <dbReference type="EMBL" id="RVW79540.1"/>
    </source>
</evidence>
<reference evidence="1 2" key="1">
    <citation type="journal article" date="2018" name="PLoS Genet.">
        <title>Population sequencing reveals clonal diversity and ancestral inbreeding in the grapevine cultivar Chardonnay.</title>
        <authorList>
            <person name="Roach M.J."/>
            <person name="Johnson D.L."/>
            <person name="Bohlmann J."/>
            <person name="van Vuuren H.J."/>
            <person name="Jones S.J."/>
            <person name="Pretorius I.S."/>
            <person name="Schmidt S.A."/>
            <person name="Borneman A.R."/>
        </authorList>
    </citation>
    <scope>NUCLEOTIDE SEQUENCE [LARGE SCALE GENOMIC DNA]</scope>
    <source>
        <strain evidence="2">cv. Chardonnay</strain>
        <tissue evidence="1">Leaf</tissue>
    </source>
</reference>
<comment type="caution">
    <text evidence="1">The sequence shown here is derived from an EMBL/GenBank/DDBJ whole genome shotgun (WGS) entry which is preliminary data.</text>
</comment>
<evidence type="ECO:0000313" key="2">
    <source>
        <dbReference type="Proteomes" id="UP000288805"/>
    </source>
</evidence>